<feature type="compositionally biased region" description="Low complexity" evidence="6">
    <location>
        <begin position="240"/>
        <end position="255"/>
    </location>
</feature>
<evidence type="ECO:0000313" key="9">
    <source>
        <dbReference type="Proteomes" id="UP001063166"/>
    </source>
</evidence>
<gene>
    <name evidence="8" type="ORF">LshimejAT787_0109270</name>
</gene>
<feature type="region of interest" description="Disordered" evidence="6">
    <location>
        <begin position="224"/>
        <end position="270"/>
    </location>
</feature>
<dbReference type="InterPro" id="IPR036236">
    <property type="entry name" value="Znf_C2H2_sf"/>
</dbReference>
<evidence type="ECO:0000313" key="8">
    <source>
        <dbReference type="EMBL" id="GLB34043.1"/>
    </source>
</evidence>
<dbReference type="GO" id="GO:0000978">
    <property type="term" value="F:RNA polymerase II cis-regulatory region sequence-specific DNA binding"/>
    <property type="evidence" value="ECO:0007669"/>
    <property type="project" value="TreeGrafter"/>
</dbReference>
<dbReference type="FunFam" id="3.30.160.60:FF:000100">
    <property type="entry name" value="Zinc finger 45-like"/>
    <property type="match status" value="1"/>
</dbReference>
<name>A0A9P3UI78_LYOSH</name>
<dbReference type="EMBL" id="BRPK01000001">
    <property type="protein sequence ID" value="GLB34043.1"/>
    <property type="molecule type" value="Genomic_DNA"/>
</dbReference>
<keyword evidence="4" id="KW-0862">Zinc</keyword>
<feature type="region of interest" description="Disordered" evidence="6">
    <location>
        <begin position="141"/>
        <end position="166"/>
    </location>
</feature>
<dbReference type="SUPFAM" id="SSF57667">
    <property type="entry name" value="beta-beta-alpha zinc fingers"/>
    <property type="match status" value="2"/>
</dbReference>
<feature type="domain" description="C2H2-type" evidence="7">
    <location>
        <begin position="6"/>
        <end position="33"/>
    </location>
</feature>
<sequence>MNSDEWTCQTCSRGFSRKGDLTRHVNIHAGYKPHKCSDCGKSFSQYSGLKTHRNVHTKIKPFLCGMNGCKAAFGDPSSRARHCKETHRTLGAYRCPVPRCKSSIKRRSAFTQHLRKHNLDPETVDIDALAPPLLPRHVFARRKSDARSSGKESSQQSNDNTVISPFTGNYISAPGPSYFHVPQLPGEHAMTYDWFETQPITLPSLPAAGLYTIASASPLPDFSYSASPSPAPPNGFLQTPSSSRGHSPYTSSSPSTPAPSPLSQPPLLFFSEPAHAEPGWQKSMTEWDLQSVFGTSHEQFQGING</sequence>
<dbReference type="Pfam" id="PF00096">
    <property type="entry name" value="zf-C2H2"/>
    <property type="match status" value="2"/>
</dbReference>
<comment type="caution">
    <text evidence="8">The sequence shown here is derived from an EMBL/GenBank/DDBJ whole genome shotgun (WGS) entry which is preliminary data.</text>
</comment>
<dbReference type="PANTHER" id="PTHR14003:SF20">
    <property type="entry name" value="FINGER DOMAIN PROTEIN, PUTATIVE (AFU_ORTHOLOGUE AFUA_4G10380)-RELATED"/>
    <property type="match status" value="1"/>
</dbReference>
<dbReference type="AlphaFoldDB" id="A0A9P3UI78"/>
<proteinExistence type="predicted"/>
<dbReference type="GO" id="GO:0031519">
    <property type="term" value="C:PcG protein complex"/>
    <property type="evidence" value="ECO:0007669"/>
    <property type="project" value="TreeGrafter"/>
</dbReference>
<feature type="compositionally biased region" description="Polar residues" evidence="6">
    <location>
        <begin position="151"/>
        <end position="166"/>
    </location>
</feature>
<dbReference type="GO" id="GO:0005667">
    <property type="term" value="C:transcription regulator complex"/>
    <property type="evidence" value="ECO:0007669"/>
    <property type="project" value="TreeGrafter"/>
</dbReference>
<feature type="domain" description="C2H2-type" evidence="7">
    <location>
        <begin position="93"/>
        <end position="122"/>
    </location>
</feature>
<evidence type="ECO:0000256" key="5">
    <source>
        <dbReference type="PROSITE-ProRule" id="PRU00042"/>
    </source>
</evidence>
<dbReference type="GO" id="GO:0000785">
    <property type="term" value="C:chromatin"/>
    <property type="evidence" value="ECO:0007669"/>
    <property type="project" value="TreeGrafter"/>
</dbReference>
<reference evidence="8" key="1">
    <citation type="submission" date="2022-07" db="EMBL/GenBank/DDBJ databases">
        <title>The genome of Lyophyllum shimeji provides insight into the initial evolution of ectomycorrhizal fungal genome.</title>
        <authorList>
            <person name="Kobayashi Y."/>
            <person name="Shibata T."/>
            <person name="Hirakawa H."/>
            <person name="Shigenobu S."/>
            <person name="Nishiyama T."/>
            <person name="Yamada A."/>
            <person name="Hasebe M."/>
            <person name="Kawaguchi M."/>
        </authorList>
    </citation>
    <scope>NUCLEOTIDE SEQUENCE</scope>
    <source>
        <strain evidence="8">AT787</strain>
    </source>
</reference>
<evidence type="ECO:0000256" key="3">
    <source>
        <dbReference type="ARBA" id="ARBA00022771"/>
    </source>
</evidence>
<dbReference type="PROSITE" id="PS50157">
    <property type="entry name" value="ZINC_FINGER_C2H2_2"/>
    <property type="match status" value="3"/>
</dbReference>
<dbReference type="GO" id="GO:0008270">
    <property type="term" value="F:zinc ion binding"/>
    <property type="evidence" value="ECO:0007669"/>
    <property type="project" value="UniProtKB-KW"/>
</dbReference>
<evidence type="ECO:0000259" key="7">
    <source>
        <dbReference type="PROSITE" id="PS50157"/>
    </source>
</evidence>
<feature type="domain" description="C2H2-type" evidence="7">
    <location>
        <begin position="34"/>
        <end position="61"/>
    </location>
</feature>
<dbReference type="PANTHER" id="PTHR14003">
    <property type="entry name" value="TRANSCRIPTIONAL REPRESSOR PROTEIN YY"/>
    <property type="match status" value="1"/>
</dbReference>
<keyword evidence="2" id="KW-0677">Repeat</keyword>
<evidence type="ECO:0000256" key="1">
    <source>
        <dbReference type="ARBA" id="ARBA00022723"/>
    </source>
</evidence>
<dbReference type="PROSITE" id="PS00028">
    <property type="entry name" value="ZINC_FINGER_C2H2_1"/>
    <property type="match status" value="4"/>
</dbReference>
<dbReference type="FunFam" id="3.30.160.60:FF:000671">
    <property type="entry name" value="Zinc finger protein 26"/>
    <property type="match status" value="1"/>
</dbReference>
<dbReference type="SMART" id="SM00355">
    <property type="entry name" value="ZnF_C2H2"/>
    <property type="match status" value="4"/>
</dbReference>
<dbReference type="Proteomes" id="UP001063166">
    <property type="component" value="Unassembled WGS sequence"/>
</dbReference>
<keyword evidence="9" id="KW-1185">Reference proteome</keyword>
<evidence type="ECO:0000256" key="4">
    <source>
        <dbReference type="ARBA" id="ARBA00022833"/>
    </source>
</evidence>
<dbReference type="InterPro" id="IPR013087">
    <property type="entry name" value="Znf_C2H2_type"/>
</dbReference>
<dbReference type="GO" id="GO:0000981">
    <property type="term" value="F:DNA-binding transcription factor activity, RNA polymerase II-specific"/>
    <property type="evidence" value="ECO:0007669"/>
    <property type="project" value="TreeGrafter"/>
</dbReference>
<dbReference type="Gene3D" id="3.30.160.60">
    <property type="entry name" value="Classic Zinc Finger"/>
    <property type="match status" value="3"/>
</dbReference>
<dbReference type="OrthoDB" id="654211at2759"/>
<protein>
    <submittedName>
        <fullName evidence="8">Zinc finger protein, C2H2 type</fullName>
    </submittedName>
</protein>
<organism evidence="8 9">
    <name type="scientific">Lyophyllum shimeji</name>
    <name type="common">Hon-shimeji</name>
    <name type="synonym">Tricholoma shimeji</name>
    <dbReference type="NCBI Taxonomy" id="47721"/>
    <lineage>
        <taxon>Eukaryota</taxon>
        <taxon>Fungi</taxon>
        <taxon>Dikarya</taxon>
        <taxon>Basidiomycota</taxon>
        <taxon>Agaricomycotina</taxon>
        <taxon>Agaricomycetes</taxon>
        <taxon>Agaricomycetidae</taxon>
        <taxon>Agaricales</taxon>
        <taxon>Tricholomatineae</taxon>
        <taxon>Lyophyllaceae</taxon>
        <taxon>Lyophyllum</taxon>
    </lineage>
</organism>
<evidence type="ECO:0000256" key="6">
    <source>
        <dbReference type="SAM" id="MobiDB-lite"/>
    </source>
</evidence>
<evidence type="ECO:0000256" key="2">
    <source>
        <dbReference type="ARBA" id="ARBA00022737"/>
    </source>
</evidence>
<keyword evidence="3 5" id="KW-0863">Zinc-finger</keyword>
<keyword evidence="1" id="KW-0479">Metal-binding</keyword>
<accession>A0A9P3UI78</accession>